<feature type="compositionally biased region" description="Basic residues" evidence="1">
    <location>
        <begin position="66"/>
        <end position="75"/>
    </location>
</feature>
<keyword evidence="3" id="KW-1185">Reference proteome</keyword>
<dbReference type="EMBL" id="LXQA010821080">
    <property type="protein sequence ID" value="MCI72586.1"/>
    <property type="molecule type" value="Genomic_DNA"/>
</dbReference>
<feature type="non-terminal residue" evidence="2">
    <location>
        <position position="1"/>
    </location>
</feature>
<proteinExistence type="predicted"/>
<organism evidence="2 3">
    <name type="scientific">Trifolium medium</name>
    <dbReference type="NCBI Taxonomy" id="97028"/>
    <lineage>
        <taxon>Eukaryota</taxon>
        <taxon>Viridiplantae</taxon>
        <taxon>Streptophyta</taxon>
        <taxon>Embryophyta</taxon>
        <taxon>Tracheophyta</taxon>
        <taxon>Spermatophyta</taxon>
        <taxon>Magnoliopsida</taxon>
        <taxon>eudicotyledons</taxon>
        <taxon>Gunneridae</taxon>
        <taxon>Pentapetalae</taxon>
        <taxon>rosids</taxon>
        <taxon>fabids</taxon>
        <taxon>Fabales</taxon>
        <taxon>Fabaceae</taxon>
        <taxon>Papilionoideae</taxon>
        <taxon>50 kb inversion clade</taxon>
        <taxon>NPAAA clade</taxon>
        <taxon>Hologalegina</taxon>
        <taxon>IRL clade</taxon>
        <taxon>Trifolieae</taxon>
        <taxon>Trifolium</taxon>
    </lineage>
</organism>
<dbReference type="Proteomes" id="UP000265520">
    <property type="component" value="Unassembled WGS sequence"/>
</dbReference>
<feature type="compositionally biased region" description="Basic and acidic residues" evidence="1">
    <location>
        <begin position="38"/>
        <end position="55"/>
    </location>
</feature>
<evidence type="ECO:0000256" key="1">
    <source>
        <dbReference type="SAM" id="MobiDB-lite"/>
    </source>
</evidence>
<evidence type="ECO:0000313" key="2">
    <source>
        <dbReference type="EMBL" id="MCI72586.1"/>
    </source>
</evidence>
<protein>
    <submittedName>
        <fullName evidence="2">Uncharacterized protein</fullName>
    </submittedName>
</protein>
<reference evidence="2 3" key="1">
    <citation type="journal article" date="2018" name="Front. Plant Sci.">
        <title>Red Clover (Trifolium pratense) and Zigzag Clover (T. medium) - A Picture of Genomic Similarities and Differences.</title>
        <authorList>
            <person name="Dluhosova J."/>
            <person name="Istvanek J."/>
            <person name="Nedelnik J."/>
            <person name="Repkova J."/>
        </authorList>
    </citation>
    <scope>NUCLEOTIDE SEQUENCE [LARGE SCALE GENOMIC DNA]</scope>
    <source>
        <strain evidence="3">cv. 10/8</strain>
        <tissue evidence="2">Leaf</tissue>
    </source>
</reference>
<sequence>RLATARDQATESLPSTGDNWRELATLSPPPRLATNWRPQERRQAPTGERHAEQSKAECSVAAKAPNHPKIHSYML</sequence>
<accession>A0A392UJG3</accession>
<comment type="caution">
    <text evidence="2">The sequence shown here is derived from an EMBL/GenBank/DDBJ whole genome shotgun (WGS) entry which is preliminary data.</text>
</comment>
<name>A0A392UJG3_9FABA</name>
<evidence type="ECO:0000313" key="3">
    <source>
        <dbReference type="Proteomes" id="UP000265520"/>
    </source>
</evidence>
<feature type="region of interest" description="Disordered" evidence="1">
    <location>
        <begin position="1"/>
        <end position="75"/>
    </location>
</feature>
<dbReference type="AlphaFoldDB" id="A0A392UJG3"/>